<protein>
    <submittedName>
        <fullName evidence="6">Transcriptional regulator, IclR-family</fullName>
    </submittedName>
</protein>
<dbReference type="Gene3D" id="1.10.10.10">
    <property type="entry name" value="Winged helix-like DNA-binding domain superfamily/Winged helix DNA-binding domain"/>
    <property type="match status" value="1"/>
</dbReference>
<dbReference type="PROSITE" id="PS51077">
    <property type="entry name" value="HTH_ICLR"/>
    <property type="match status" value="1"/>
</dbReference>
<evidence type="ECO:0000313" key="7">
    <source>
        <dbReference type="Proteomes" id="UP000064912"/>
    </source>
</evidence>
<dbReference type="GO" id="GO:0003677">
    <property type="term" value="F:DNA binding"/>
    <property type="evidence" value="ECO:0007669"/>
    <property type="project" value="UniProtKB-KW"/>
</dbReference>
<gene>
    <name evidence="6" type="ORF">NHU_02348</name>
</gene>
<dbReference type="GO" id="GO:0003700">
    <property type="term" value="F:DNA-binding transcription factor activity"/>
    <property type="evidence" value="ECO:0007669"/>
    <property type="project" value="TreeGrafter"/>
</dbReference>
<dbReference type="Gene3D" id="3.30.450.40">
    <property type="match status" value="1"/>
</dbReference>
<dbReference type="eggNOG" id="COG1414">
    <property type="taxonomic scope" value="Bacteria"/>
</dbReference>
<dbReference type="InterPro" id="IPR014757">
    <property type="entry name" value="Tscrpt_reg_IclR_C"/>
</dbReference>
<dbReference type="InterPro" id="IPR050707">
    <property type="entry name" value="HTH_MetabolicPath_Reg"/>
</dbReference>
<dbReference type="InterPro" id="IPR005471">
    <property type="entry name" value="Tscrpt_reg_IclR_N"/>
</dbReference>
<dbReference type="AlphaFoldDB" id="A0A0D6B462"/>
<feature type="domain" description="HTH iclR-type" evidence="4">
    <location>
        <begin position="28"/>
        <end position="90"/>
    </location>
</feature>
<dbReference type="Pfam" id="PF01614">
    <property type="entry name" value="IclR_C"/>
    <property type="match status" value="1"/>
</dbReference>
<dbReference type="KEGG" id="rsu:NHU_02348"/>
<dbReference type="SUPFAM" id="SSF55781">
    <property type="entry name" value="GAF domain-like"/>
    <property type="match status" value="1"/>
</dbReference>
<dbReference type="PANTHER" id="PTHR30136:SF34">
    <property type="entry name" value="TRANSCRIPTIONAL REGULATOR"/>
    <property type="match status" value="1"/>
</dbReference>
<evidence type="ECO:0000313" key="6">
    <source>
        <dbReference type="EMBL" id="BAQ69499.1"/>
    </source>
</evidence>
<keyword evidence="2" id="KW-0238">DNA-binding</keyword>
<dbReference type="InterPro" id="IPR029016">
    <property type="entry name" value="GAF-like_dom_sf"/>
</dbReference>
<dbReference type="PANTHER" id="PTHR30136">
    <property type="entry name" value="HELIX-TURN-HELIX TRANSCRIPTIONAL REGULATOR, ICLR FAMILY"/>
    <property type="match status" value="1"/>
</dbReference>
<keyword evidence="1" id="KW-0805">Transcription regulation</keyword>
<keyword evidence="3" id="KW-0804">Transcription</keyword>
<evidence type="ECO:0000259" key="5">
    <source>
        <dbReference type="PROSITE" id="PS51078"/>
    </source>
</evidence>
<evidence type="ECO:0000256" key="1">
    <source>
        <dbReference type="ARBA" id="ARBA00023015"/>
    </source>
</evidence>
<reference evidence="6 7" key="1">
    <citation type="submission" date="2015-02" db="EMBL/GenBank/DDBJ databases">
        <title>Genome sequene of Rhodovulum sulfidophilum DSM 2351.</title>
        <authorList>
            <person name="Nagao N."/>
        </authorList>
    </citation>
    <scope>NUCLEOTIDE SEQUENCE [LARGE SCALE GENOMIC DNA]</scope>
    <source>
        <strain evidence="6 7">DSM 2351</strain>
    </source>
</reference>
<dbReference type="Proteomes" id="UP000064912">
    <property type="component" value="Chromosome"/>
</dbReference>
<dbReference type="Pfam" id="PF09339">
    <property type="entry name" value="HTH_IclR"/>
    <property type="match status" value="1"/>
</dbReference>
<dbReference type="SUPFAM" id="SSF46785">
    <property type="entry name" value="Winged helix' DNA-binding domain"/>
    <property type="match status" value="1"/>
</dbReference>
<evidence type="ECO:0000256" key="3">
    <source>
        <dbReference type="ARBA" id="ARBA00023163"/>
    </source>
</evidence>
<dbReference type="InterPro" id="IPR036388">
    <property type="entry name" value="WH-like_DNA-bd_sf"/>
</dbReference>
<dbReference type="EMBL" id="AP014800">
    <property type="protein sequence ID" value="BAQ69499.1"/>
    <property type="molecule type" value="Genomic_DNA"/>
</dbReference>
<name>A0A0D6B462_RHOSU</name>
<feature type="domain" description="IclR-ED" evidence="5">
    <location>
        <begin position="91"/>
        <end position="273"/>
    </location>
</feature>
<dbReference type="SMART" id="SM00346">
    <property type="entry name" value="HTH_ICLR"/>
    <property type="match status" value="1"/>
</dbReference>
<proteinExistence type="predicted"/>
<organism evidence="6 7">
    <name type="scientific">Rhodovulum sulfidophilum</name>
    <name type="common">Rhodobacter sulfidophilus</name>
    <dbReference type="NCBI Taxonomy" id="35806"/>
    <lineage>
        <taxon>Bacteria</taxon>
        <taxon>Pseudomonadati</taxon>
        <taxon>Pseudomonadota</taxon>
        <taxon>Alphaproteobacteria</taxon>
        <taxon>Rhodobacterales</taxon>
        <taxon>Paracoccaceae</taxon>
        <taxon>Rhodovulum</taxon>
    </lineage>
</organism>
<dbReference type="InterPro" id="IPR036390">
    <property type="entry name" value="WH_DNA-bd_sf"/>
</dbReference>
<dbReference type="PROSITE" id="PS51078">
    <property type="entry name" value="ICLR_ED"/>
    <property type="match status" value="1"/>
</dbReference>
<accession>A0A0D6B462</accession>
<evidence type="ECO:0000256" key="2">
    <source>
        <dbReference type="ARBA" id="ARBA00023125"/>
    </source>
</evidence>
<dbReference type="PATRIC" id="fig|35806.4.peg.2416"/>
<sequence length="273" mass="29865">MISMASILRAEPAQMTDFQAAEEDKLFLRAVGRTMRVLSAFHHASGPLSLSEIAARAELDRSAVQRMVHTLVRLGYMRRSLDDRGYLPGVRLLDHTLDLLRLDPVVQKATPVLLELRKTVRERVDFSLYDETRLVYALRMQSKRETFYATLVGHSVPTFCTAGGRAVLSALSDDAAREVVMRSQLHKFTSKTVNDPEGILALIAQARSDGYAVVVDEFVQGEVAIGVAVAGRDGVPLGAIHVAGSLSEWTRDAFVRHAAPVATEAARAINGSL</sequence>
<evidence type="ECO:0000259" key="4">
    <source>
        <dbReference type="PROSITE" id="PS51077"/>
    </source>
</evidence>
<dbReference type="GO" id="GO:0045892">
    <property type="term" value="P:negative regulation of DNA-templated transcription"/>
    <property type="evidence" value="ECO:0007669"/>
    <property type="project" value="TreeGrafter"/>
</dbReference>